<accession>A0ABZ1N8Q7</accession>
<evidence type="ECO:0000313" key="2">
    <source>
        <dbReference type="Proteomes" id="UP001621418"/>
    </source>
</evidence>
<keyword evidence="2" id="KW-1185">Reference proteome</keyword>
<dbReference type="InterPro" id="IPR010298">
    <property type="entry name" value="YacP-like"/>
</dbReference>
<proteinExistence type="predicted"/>
<dbReference type="EMBL" id="CP109527">
    <property type="protein sequence ID" value="WTY36367.1"/>
    <property type="molecule type" value="Genomic_DNA"/>
</dbReference>
<dbReference type="GeneID" id="91379400"/>
<sequence length="143" mass="15230">MSDPRHLIVVDAANVIGSRPNGWWKDRAGAARRLLADLANLTTRLPETTAVTVVLEGAAKAAADGAEPSAPRLTVVLADRSGDDKIVDVVAEPDSREQITVVTADRELRTRVEAHGAETVGPGWLWNRIEASPASGEDRTESS</sequence>
<dbReference type="Pfam" id="PF05991">
    <property type="entry name" value="NYN_YacP"/>
    <property type="match status" value="1"/>
</dbReference>
<reference evidence="1 2" key="1">
    <citation type="submission" date="2022-10" db="EMBL/GenBank/DDBJ databases">
        <title>The complete genomes of actinobacterial strains from the NBC collection.</title>
        <authorList>
            <person name="Joergensen T.S."/>
            <person name="Alvarez Arevalo M."/>
            <person name="Sterndorff E.B."/>
            <person name="Faurdal D."/>
            <person name="Vuksanovic O."/>
            <person name="Mourched A.-S."/>
            <person name="Charusanti P."/>
            <person name="Shaw S."/>
            <person name="Blin K."/>
            <person name="Weber T."/>
        </authorList>
    </citation>
    <scope>NUCLEOTIDE SEQUENCE [LARGE SCALE GENOMIC DNA]</scope>
    <source>
        <strain evidence="1 2">NBC_01413</strain>
    </source>
</reference>
<organism evidence="1 2">
    <name type="scientific">Nocardia salmonicida</name>
    <dbReference type="NCBI Taxonomy" id="53431"/>
    <lineage>
        <taxon>Bacteria</taxon>
        <taxon>Bacillati</taxon>
        <taxon>Actinomycetota</taxon>
        <taxon>Actinomycetes</taxon>
        <taxon>Mycobacteriales</taxon>
        <taxon>Nocardiaceae</taxon>
        <taxon>Nocardia</taxon>
    </lineage>
</organism>
<evidence type="ECO:0000313" key="1">
    <source>
        <dbReference type="EMBL" id="WTY36367.1"/>
    </source>
</evidence>
<dbReference type="Proteomes" id="UP001621418">
    <property type="component" value="Chromosome"/>
</dbReference>
<gene>
    <name evidence="1" type="ORF">OG308_00195</name>
</gene>
<dbReference type="RefSeq" id="WP_328657407.1">
    <property type="nucleotide sequence ID" value="NZ_CP108014.1"/>
</dbReference>
<protein>
    <submittedName>
        <fullName evidence="1">NYN domain-containing protein</fullName>
    </submittedName>
</protein>
<name>A0ABZ1N8Q7_9NOCA</name>